<dbReference type="EMBL" id="QJKJ01014248">
    <property type="protein sequence ID" value="RDX64727.1"/>
    <property type="molecule type" value="Genomic_DNA"/>
</dbReference>
<protein>
    <submittedName>
        <fullName evidence="1">Uncharacterized protein</fullName>
    </submittedName>
</protein>
<evidence type="ECO:0000313" key="1">
    <source>
        <dbReference type="EMBL" id="RDX64727.1"/>
    </source>
</evidence>
<organism evidence="1 2">
    <name type="scientific">Mucuna pruriens</name>
    <name type="common">Velvet bean</name>
    <name type="synonym">Dolichos pruriens</name>
    <dbReference type="NCBI Taxonomy" id="157652"/>
    <lineage>
        <taxon>Eukaryota</taxon>
        <taxon>Viridiplantae</taxon>
        <taxon>Streptophyta</taxon>
        <taxon>Embryophyta</taxon>
        <taxon>Tracheophyta</taxon>
        <taxon>Spermatophyta</taxon>
        <taxon>Magnoliopsida</taxon>
        <taxon>eudicotyledons</taxon>
        <taxon>Gunneridae</taxon>
        <taxon>Pentapetalae</taxon>
        <taxon>rosids</taxon>
        <taxon>fabids</taxon>
        <taxon>Fabales</taxon>
        <taxon>Fabaceae</taxon>
        <taxon>Papilionoideae</taxon>
        <taxon>50 kb inversion clade</taxon>
        <taxon>NPAAA clade</taxon>
        <taxon>indigoferoid/millettioid clade</taxon>
        <taxon>Phaseoleae</taxon>
        <taxon>Mucuna</taxon>
    </lineage>
</organism>
<name>A0A371EFB6_MUCPR</name>
<dbReference type="OrthoDB" id="1418274at2759"/>
<gene>
    <name evidence="1" type="ORF">CR513_56681</name>
</gene>
<accession>A0A371EFB6</accession>
<keyword evidence="2" id="KW-1185">Reference proteome</keyword>
<sequence>MQSTYGAKGLIIHFVHNDLLKKLLTRDPEKKAQRTFYMSLIQIKLSCTRTHVEKDKGIMHGQNYHCWKQRMIALFNSCHIDMWDIVENRYYIPLQDDGTDLPISLWNEYYKLHDVCSKPKENMRNVNYLERRTMRLLTKGLDTSNQYNNLRSLVETKGYTVHPSTPNT</sequence>
<proteinExistence type="predicted"/>
<evidence type="ECO:0000313" key="2">
    <source>
        <dbReference type="Proteomes" id="UP000257109"/>
    </source>
</evidence>
<dbReference type="Proteomes" id="UP000257109">
    <property type="component" value="Unassembled WGS sequence"/>
</dbReference>
<dbReference type="AlphaFoldDB" id="A0A371EFB6"/>
<comment type="caution">
    <text evidence="1">The sequence shown here is derived from an EMBL/GenBank/DDBJ whole genome shotgun (WGS) entry which is preliminary data.</text>
</comment>
<reference evidence="1" key="1">
    <citation type="submission" date="2018-05" db="EMBL/GenBank/DDBJ databases">
        <title>Draft genome of Mucuna pruriens seed.</title>
        <authorList>
            <person name="Nnadi N.E."/>
            <person name="Vos R."/>
            <person name="Hasami M.H."/>
            <person name="Devisetty U.K."/>
            <person name="Aguiy J.C."/>
        </authorList>
    </citation>
    <scope>NUCLEOTIDE SEQUENCE [LARGE SCALE GENOMIC DNA]</scope>
    <source>
        <strain evidence="1">JCA_2017</strain>
    </source>
</reference>
<feature type="non-terminal residue" evidence="1">
    <location>
        <position position="1"/>
    </location>
</feature>